<feature type="region of interest" description="Disordered" evidence="1">
    <location>
        <begin position="223"/>
        <end position="329"/>
    </location>
</feature>
<accession>A0AAE1PT47</accession>
<dbReference type="InterPro" id="IPR029526">
    <property type="entry name" value="PGBD"/>
</dbReference>
<proteinExistence type="predicted"/>
<dbReference type="AlphaFoldDB" id="A0AAE1PT47"/>
<reference evidence="3" key="1">
    <citation type="submission" date="2023-11" db="EMBL/GenBank/DDBJ databases">
        <title>Genome assemblies of two species of porcelain crab, Petrolisthes cinctipes and Petrolisthes manimaculis (Anomura: Porcellanidae).</title>
        <authorList>
            <person name="Angst P."/>
        </authorList>
    </citation>
    <scope>NUCLEOTIDE SEQUENCE</scope>
    <source>
        <strain evidence="3">PB745_02</strain>
        <tissue evidence="3">Gill</tissue>
    </source>
</reference>
<name>A0AAE1PT47_9EUCA</name>
<dbReference type="Proteomes" id="UP001292094">
    <property type="component" value="Unassembled WGS sequence"/>
</dbReference>
<dbReference type="EMBL" id="JAWZYT010001378">
    <property type="protein sequence ID" value="KAK4312807.1"/>
    <property type="molecule type" value="Genomic_DNA"/>
</dbReference>
<feature type="compositionally biased region" description="Polar residues" evidence="1">
    <location>
        <begin position="287"/>
        <end position="312"/>
    </location>
</feature>
<feature type="compositionally biased region" description="Low complexity" evidence="1">
    <location>
        <begin position="119"/>
        <end position="134"/>
    </location>
</feature>
<feature type="region of interest" description="Disordered" evidence="1">
    <location>
        <begin position="33"/>
        <end position="54"/>
    </location>
</feature>
<feature type="compositionally biased region" description="Basic and acidic residues" evidence="1">
    <location>
        <begin position="267"/>
        <end position="276"/>
    </location>
</feature>
<gene>
    <name evidence="3" type="ORF">Pmani_015818</name>
</gene>
<dbReference type="Pfam" id="PF13843">
    <property type="entry name" value="DDE_Tnp_1_7"/>
    <property type="match status" value="1"/>
</dbReference>
<keyword evidence="4" id="KW-1185">Reference proteome</keyword>
<organism evidence="3 4">
    <name type="scientific">Petrolisthes manimaculis</name>
    <dbReference type="NCBI Taxonomy" id="1843537"/>
    <lineage>
        <taxon>Eukaryota</taxon>
        <taxon>Metazoa</taxon>
        <taxon>Ecdysozoa</taxon>
        <taxon>Arthropoda</taxon>
        <taxon>Crustacea</taxon>
        <taxon>Multicrustacea</taxon>
        <taxon>Malacostraca</taxon>
        <taxon>Eumalacostraca</taxon>
        <taxon>Eucarida</taxon>
        <taxon>Decapoda</taxon>
        <taxon>Pleocyemata</taxon>
        <taxon>Anomura</taxon>
        <taxon>Galatheoidea</taxon>
        <taxon>Porcellanidae</taxon>
        <taxon>Petrolisthes</taxon>
    </lineage>
</organism>
<feature type="region of interest" description="Disordered" evidence="1">
    <location>
        <begin position="88"/>
        <end position="194"/>
    </location>
</feature>
<sequence>MEPCDDNEKLEDETMKFRIEDCTDEDVIVKVEHDIDEDDNSKSTASKMEPRVPLMQNQRMSLLNLIKENDNIVTNKSTAPGIFEVRSTKRLKRSYDHVKRDPLEIETLDLTRSPATFATSPQPRQASTSPSSSPQQPPPRYPRQGQTPPDGTIRKRKSWRVKDEDRNFKRKVKVTGAGQPPTLPKATEEIVHATDVYEIQKEDTSMARRQGLDTESYLKLLEDFPSDYDTDTDVEPIEDSVCEDDQGSPKPSHLTSDPLDKAQGTNETRDQEHSSRTTDQLLDLEHPSTSTNEAEIPTSSEESRPSVSGKGQQSKRRWKKKPEASQNIHACGTIRSTRKDFPTLASDKELKRGQFDYRSTPNGITVYKWKDSKAVHMASNYHGNVTTTVKRREKDGSRSVVPCPQVIKDYNENMGGVDKHDMLRQLYGMNRKSMKWWHRIFFGLLDMSIVNAFVVYKEHHGSLPLLEFRRELAQGLMTFAKDSKGAPKRKKIDYSIPTSVRLNNTGIHWPKFIQKKGRCEQAVFTTSKPSSPPASRLHHQQAVFTTSKPSSPPASRLHHQQAVFTTSKPSSPPASRLHHQQATE</sequence>
<dbReference type="PANTHER" id="PTHR46599">
    <property type="entry name" value="PIGGYBAC TRANSPOSABLE ELEMENT-DERIVED PROTEIN 4"/>
    <property type="match status" value="1"/>
</dbReference>
<comment type="caution">
    <text evidence="3">The sequence shown here is derived from an EMBL/GenBank/DDBJ whole genome shotgun (WGS) entry which is preliminary data.</text>
</comment>
<feature type="domain" description="PiggyBac transposable element-derived protein" evidence="2">
    <location>
        <begin position="325"/>
        <end position="453"/>
    </location>
</feature>
<dbReference type="PANTHER" id="PTHR46599:SF3">
    <property type="entry name" value="PIGGYBAC TRANSPOSABLE ELEMENT-DERIVED PROTEIN 4"/>
    <property type="match status" value="1"/>
</dbReference>
<feature type="compositionally biased region" description="Basic and acidic residues" evidence="1">
    <location>
        <begin position="93"/>
        <end position="103"/>
    </location>
</feature>
<feature type="region of interest" description="Disordered" evidence="1">
    <location>
        <begin position="544"/>
        <end position="584"/>
    </location>
</feature>
<evidence type="ECO:0000313" key="4">
    <source>
        <dbReference type="Proteomes" id="UP001292094"/>
    </source>
</evidence>
<protein>
    <recommendedName>
        <fullName evidence="2">PiggyBac transposable element-derived protein domain-containing protein</fullName>
    </recommendedName>
</protein>
<evidence type="ECO:0000256" key="1">
    <source>
        <dbReference type="SAM" id="MobiDB-lite"/>
    </source>
</evidence>
<feature type="compositionally biased region" description="Acidic residues" evidence="1">
    <location>
        <begin position="224"/>
        <end position="246"/>
    </location>
</feature>
<evidence type="ECO:0000313" key="3">
    <source>
        <dbReference type="EMBL" id="KAK4312807.1"/>
    </source>
</evidence>
<evidence type="ECO:0000259" key="2">
    <source>
        <dbReference type="Pfam" id="PF13843"/>
    </source>
</evidence>